<proteinExistence type="predicted"/>
<keyword evidence="2" id="KW-1185">Reference proteome</keyword>
<name>A0A3P7NA87_DIBLA</name>
<dbReference type="AlphaFoldDB" id="A0A3P7NA87"/>
<sequence length="69" mass="7951">MRERLLPTAVIVGALLEYEPIANLSCQAFSIGGQQHLKFTRQGTWQSRRPHHQRLMKTLEELHDLLTGK</sequence>
<reference evidence="1 2" key="1">
    <citation type="submission" date="2018-11" db="EMBL/GenBank/DDBJ databases">
        <authorList>
            <consortium name="Pathogen Informatics"/>
        </authorList>
    </citation>
    <scope>NUCLEOTIDE SEQUENCE [LARGE SCALE GENOMIC DNA]</scope>
</reference>
<dbReference type="OrthoDB" id="6242619at2759"/>
<protein>
    <submittedName>
        <fullName evidence="1">Uncharacterized protein</fullName>
    </submittedName>
</protein>
<organism evidence="1 2">
    <name type="scientific">Dibothriocephalus latus</name>
    <name type="common">Fish tapeworm</name>
    <name type="synonym">Diphyllobothrium latum</name>
    <dbReference type="NCBI Taxonomy" id="60516"/>
    <lineage>
        <taxon>Eukaryota</taxon>
        <taxon>Metazoa</taxon>
        <taxon>Spiralia</taxon>
        <taxon>Lophotrochozoa</taxon>
        <taxon>Platyhelminthes</taxon>
        <taxon>Cestoda</taxon>
        <taxon>Eucestoda</taxon>
        <taxon>Diphyllobothriidea</taxon>
        <taxon>Diphyllobothriidae</taxon>
        <taxon>Dibothriocephalus</taxon>
    </lineage>
</organism>
<evidence type="ECO:0000313" key="1">
    <source>
        <dbReference type="EMBL" id="VDN39514.1"/>
    </source>
</evidence>
<gene>
    <name evidence="1" type="ORF">DILT_LOCUS17911</name>
</gene>
<accession>A0A3P7NA87</accession>
<evidence type="ECO:0000313" key="2">
    <source>
        <dbReference type="Proteomes" id="UP000281553"/>
    </source>
</evidence>
<dbReference type="Proteomes" id="UP000281553">
    <property type="component" value="Unassembled WGS sequence"/>
</dbReference>
<dbReference type="EMBL" id="UYRU01095764">
    <property type="protein sequence ID" value="VDN39514.1"/>
    <property type="molecule type" value="Genomic_DNA"/>
</dbReference>